<feature type="active site" description="Nucleophile" evidence="7">
    <location>
        <position position="333"/>
    </location>
</feature>
<sequence>MDTRKIWIGVAVLAGLVVLFFVGREVISWQKGKREETNNREQAIRNLSLAKQNLHQICRYADSVGIDTSRYAITPSVTREEVADKIAQLMMEVRYGKKPSRVVFSGLPEAIDSSWVGKADTAFSRSLLGNTSFAPYNQLVGHYNRLRNLAKTNPAVADSLRLIRQTLNFYRYINRFEPERFVVVNIPAGELNVFDQSGKRFVPMKVVAGKKDKRTPCMTTYIKDIVAYPYWNVPKSIATKEMLPKIQKDVAFLYNQNLEVLDSRNRVVDPEEVDWESLSETNFPYRIRQASGCDNALGLIKFDLENPLAIYLHDTNGRDIFTVTNDRWRSHGCVRVQKPVELANFVLGKETFDAGFMNRCLIDQKPQTLSIPKRFPVFITYNIADVDAAGKLRFYNDVYELGK</sequence>
<gene>
    <name evidence="10" type="ORF">M0L20_21525</name>
</gene>
<evidence type="ECO:0000256" key="2">
    <source>
        <dbReference type="ARBA" id="ARBA00005992"/>
    </source>
</evidence>
<dbReference type="Proteomes" id="UP001202180">
    <property type="component" value="Unassembled WGS sequence"/>
</dbReference>
<proteinExistence type="inferred from homology"/>
<evidence type="ECO:0000256" key="3">
    <source>
        <dbReference type="ARBA" id="ARBA00022679"/>
    </source>
</evidence>
<feature type="transmembrane region" description="Helical" evidence="8">
    <location>
        <begin position="6"/>
        <end position="23"/>
    </location>
</feature>
<dbReference type="SUPFAM" id="SSF141523">
    <property type="entry name" value="L,D-transpeptidase catalytic domain-like"/>
    <property type="match status" value="1"/>
</dbReference>
<dbReference type="PROSITE" id="PS52029">
    <property type="entry name" value="LD_TPASE"/>
    <property type="match status" value="1"/>
</dbReference>
<dbReference type="RefSeq" id="WP_248478978.1">
    <property type="nucleotide sequence ID" value="NZ_JALPRF010000003.1"/>
</dbReference>
<dbReference type="PANTHER" id="PTHR41533:SF2">
    <property type="entry name" value="BLR7131 PROTEIN"/>
    <property type="match status" value="1"/>
</dbReference>
<evidence type="ECO:0000256" key="7">
    <source>
        <dbReference type="PROSITE-ProRule" id="PRU01373"/>
    </source>
</evidence>
<dbReference type="EMBL" id="JALPRF010000003">
    <property type="protein sequence ID" value="MCK8494464.1"/>
    <property type="molecule type" value="Genomic_DNA"/>
</dbReference>
<dbReference type="InterPro" id="IPR052905">
    <property type="entry name" value="LD-transpeptidase_YkuD-like"/>
</dbReference>
<comment type="pathway">
    <text evidence="1 7">Cell wall biogenesis; peptidoglycan biosynthesis.</text>
</comment>
<evidence type="ECO:0000256" key="1">
    <source>
        <dbReference type="ARBA" id="ARBA00004752"/>
    </source>
</evidence>
<keyword evidence="3" id="KW-0808">Transferase</keyword>
<name>A0ABT0HQK8_9BACT</name>
<feature type="domain" description="L,D-TPase catalytic" evidence="9">
    <location>
        <begin position="180"/>
        <end position="354"/>
    </location>
</feature>
<dbReference type="InterPro" id="IPR005490">
    <property type="entry name" value="LD_TPept_cat_dom"/>
</dbReference>
<evidence type="ECO:0000256" key="8">
    <source>
        <dbReference type="SAM" id="Phobius"/>
    </source>
</evidence>
<accession>A0ABT0HQK8</accession>
<keyword evidence="8" id="KW-0812">Transmembrane</keyword>
<dbReference type="Pfam" id="PF03734">
    <property type="entry name" value="YkuD"/>
    <property type="match status" value="1"/>
</dbReference>
<organism evidence="10 11">
    <name type="scientific">Spirosoma liriopis</name>
    <dbReference type="NCBI Taxonomy" id="2937440"/>
    <lineage>
        <taxon>Bacteria</taxon>
        <taxon>Pseudomonadati</taxon>
        <taxon>Bacteroidota</taxon>
        <taxon>Cytophagia</taxon>
        <taxon>Cytophagales</taxon>
        <taxon>Cytophagaceae</taxon>
        <taxon>Spirosoma</taxon>
    </lineage>
</organism>
<reference evidence="10 11" key="1">
    <citation type="submission" date="2022-04" db="EMBL/GenBank/DDBJ databases">
        <title>Spirosoma sp. strain RP8 genome sequencing and assembly.</title>
        <authorList>
            <person name="Jung Y."/>
        </authorList>
    </citation>
    <scope>NUCLEOTIDE SEQUENCE [LARGE SCALE GENOMIC DNA]</scope>
    <source>
        <strain evidence="10 11">RP8</strain>
    </source>
</reference>
<comment type="caution">
    <text evidence="10">The sequence shown here is derived from an EMBL/GenBank/DDBJ whole genome shotgun (WGS) entry which is preliminary data.</text>
</comment>
<evidence type="ECO:0000256" key="5">
    <source>
        <dbReference type="ARBA" id="ARBA00022984"/>
    </source>
</evidence>
<keyword evidence="5 7" id="KW-0573">Peptidoglycan synthesis</keyword>
<keyword evidence="4 7" id="KW-0133">Cell shape</keyword>
<keyword evidence="8" id="KW-1133">Transmembrane helix</keyword>
<keyword evidence="8" id="KW-0472">Membrane</keyword>
<dbReference type="InterPro" id="IPR038063">
    <property type="entry name" value="Transpep_catalytic_dom"/>
</dbReference>
<evidence type="ECO:0000313" key="11">
    <source>
        <dbReference type="Proteomes" id="UP001202180"/>
    </source>
</evidence>
<dbReference type="PANTHER" id="PTHR41533">
    <property type="entry name" value="L,D-TRANSPEPTIDASE HI_1667-RELATED"/>
    <property type="match status" value="1"/>
</dbReference>
<feature type="active site" description="Proton donor/acceptor" evidence="7">
    <location>
        <position position="313"/>
    </location>
</feature>
<keyword evidence="6 7" id="KW-0961">Cell wall biogenesis/degradation</keyword>
<evidence type="ECO:0000259" key="9">
    <source>
        <dbReference type="PROSITE" id="PS52029"/>
    </source>
</evidence>
<evidence type="ECO:0000256" key="6">
    <source>
        <dbReference type="ARBA" id="ARBA00023316"/>
    </source>
</evidence>
<protein>
    <submittedName>
        <fullName evidence="10">L,D-transpeptidase family protein</fullName>
    </submittedName>
</protein>
<comment type="similarity">
    <text evidence="2">Belongs to the YkuD family.</text>
</comment>
<evidence type="ECO:0000313" key="10">
    <source>
        <dbReference type="EMBL" id="MCK8494464.1"/>
    </source>
</evidence>
<evidence type="ECO:0000256" key="4">
    <source>
        <dbReference type="ARBA" id="ARBA00022960"/>
    </source>
</evidence>
<dbReference type="CDD" id="cd16913">
    <property type="entry name" value="YkuD_like"/>
    <property type="match status" value="1"/>
</dbReference>
<dbReference type="Gene3D" id="2.40.440.10">
    <property type="entry name" value="L,D-transpeptidase catalytic domain-like"/>
    <property type="match status" value="1"/>
</dbReference>
<keyword evidence="11" id="KW-1185">Reference proteome</keyword>